<dbReference type="Gene3D" id="3.50.50.60">
    <property type="entry name" value="FAD/NAD(P)-binding domain"/>
    <property type="match status" value="3"/>
</dbReference>
<protein>
    <submittedName>
        <fullName evidence="1">Flavin-containing monooxygenase</fullName>
        <ecNumber evidence="1">1.14.13.-</ecNumber>
    </submittedName>
</protein>
<keyword evidence="1" id="KW-0560">Oxidoreductase</keyword>
<dbReference type="InterPro" id="IPR051209">
    <property type="entry name" value="FAD-bind_Monooxygenase_sf"/>
</dbReference>
<organism evidence="1 2">
    <name type="scientific">Terrabacter terrigena</name>
    <dbReference type="NCBI Taxonomy" id="574718"/>
    <lineage>
        <taxon>Bacteria</taxon>
        <taxon>Bacillati</taxon>
        <taxon>Actinomycetota</taxon>
        <taxon>Actinomycetes</taxon>
        <taxon>Micrococcales</taxon>
        <taxon>Intrasporangiaceae</taxon>
        <taxon>Terrabacter</taxon>
    </lineage>
</organism>
<accession>A0ABW3MVM1</accession>
<dbReference type="GO" id="GO:0004497">
    <property type="term" value="F:monooxygenase activity"/>
    <property type="evidence" value="ECO:0007669"/>
    <property type="project" value="UniProtKB-KW"/>
</dbReference>
<dbReference type="Pfam" id="PF13738">
    <property type="entry name" value="Pyr_redox_3"/>
    <property type="match status" value="1"/>
</dbReference>
<reference evidence="2" key="1">
    <citation type="journal article" date="2019" name="Int. J. Syst. Evol. Microbiol.">
        <title>The Global Catalogue of Microorganisms (GCM) 10K type strain sequencing project: providing services to taxonomists for standard genome sequencing and annotation.</title>
        <authorList>
            <consortium name="The Broad Institute Genomics Platform"/>
            <consortium name="The Broad Institute Genome Sequencing Center for Infectious Disease"/>
            <person name="Wu L."/>
            <person name="Ma J."/>
        </authorList>
    </citation>
    <scope>NUCLEOTIDE SEQUENCE [LARGE SCALE GENOMIC DNA]</scope>
    <source>
        <strain evidence="2">CCUG 57508</strain>
    </source>
</reference>
<keyword evidence="2" id="KW-1185">Reference proteome</keyword>
<sequence>MKVRVAIVGAGFAGLGAALRLKAEGEDSFVIIERASAVGGTWRDNTYPGVACDVPAHLYCFSFLPNPSFSRRFAPGVEIRDYLERAADPIRRYLRLDTNLEAARWDGCGWQLTTSAGPVSAEVLVLAAGRLTAPRVPEVPGQFAGPTFHSSAWDHSVGLDGARVAVVGTGASAIQLLPEVARRARSVVMMQRSAPYILPREDEPYSPQARARFAEHPDDLVALRADLFADAERLYDARVGDLGARLQARSRALQHLAHQVPDAGLRERLTPDHDFGCKRVLFSNDFYRTASLPHVTITGALVRFDPEAVHSEQNRFEVDVVILATGFHTTRQPYAGLVRGRTGRTLEEHWADGMQAYASTAVHGFPNMYILDGPNASLSHNSAVVMIETQIDYLLGALRHTESGMILEVSSEAERALALEIADRSRGKPWTSGCSNWYVDPRNGRQALLWPGRATEFRERFSTFDARPYAVRTVGFESSLPRGVNTAVRRPWPQDAPR</sequence>
<evidence type="ECO:0000313" key="1">
    <source>
        <dbReference type="EMBL" id="MFD1053480.1"/>
    </source>
</evidence>
<dbReference type="PANTHER" id="PTHR42877">
    <property type="entry name" value="L-ORNITHINE N(5)-MONOOXYGENASE-RELATED"/>
    <property type="match status" value="1"/>
</dbReference>
<dbReference type="EC" id="1.14.13.-" evidence="1"/>
<dbReference type="PRINTS" id="PR00419">
    <property type="entry name" value="ADXRDTASE"/>
</dbReference>
<name>A0ABW3MVM1_9MICO</name>
<gene>
    <name evidence="1" type="ORF">ACFQ2V_04105</name>
</gene>
<comment type="caution">
    <text evidence="1">The sequence shown here is derived from an EMBL/GenBank/DDBJ whole genome shotgun (WGS) entry which is preliminary data.</text>
</comment>
<dbReference type="EMBL" id="JBHTKH010000001">
    <property type="protein sequence ID" value="MFD1053480.1"/>
    <property type="molecule type" value="Genomic_DNA"/>
</dbReference>
<dbReference type="InterPro" id="IPR036188">
    <property type="entry name" value="FAD/NAD-bd_sf"/>
</dbReference>
<proteinExistence type="predicted"/>
<dbReference type="RefSeq" id="WP_386050955.1">
    <property type="nucleotide sequence ID" value="NZ_JBHTKH010000001.1"/>
</dbReference>
<dbReference type="SUPFAM" id="SSF51905">
    <property type="entry name" value="FAD/NAD(P)-binding domain"/>
    <property type="match status" value="2"/>
</dbReference>
<dbReference type="PANTHER" id="PTHR42877:SF4">
    <property type="entry name" value="FAD_NAD(P)-BINDING DOMAIN-CONTAINING PROTEIN-RELATED"/>
    <property type="match status" value="1"/>
</dbReference>
<dbReference type="Proteomes" id="UP001597046">
    <property type="component" value="Unassembled WGS sequence"/>
</dbReference>
<keyword evidence="1" id="KW-0503">Monooxygenase</keyword>
<evidence type="ECO:0000313" key="2">
    <source>
        <dbReference type="Proteomes" id="UP001597046"/>
    </source>
</evidence>